<feature type="region of interest" description="Disordered" evidence="9">
    <location>
        <begin position="871"/>
        <end position="891"/>
    </location>
</feature>
<dbReference type="PANTHER" id="PTHR12131:SF1">
    <property type="entry name" value="ATP-DEPENDENT RNA HELICASE SUPV3L1, MITOCHONDRIAL-RELATED"/>
    <property type="match status" value="1"/>
</dbReference>
<dbReference type="SUPFAM" id="SSF52540">
    <property type="entry name" value="P-loop containing nucleoside triphosphate hydrolases"/>
    <property type="match status" value="1"/>
</dbReference>
<dbReference type="SMART" id="SM00487">
    <property type="entry name" value="DEXDc"/>
    <property type="match status" value="1"/>
</dbReference>
<keyword evidence="4" id="KW-0378">Hydrolase</keyword>
<evidence type="ECO:0000256" key="7">
    <source>
        <dbReference type="ARBA" id="ARBA00022884"/>
    </source>
</evidence>
<dbReference type="Gene3D" id="3.40.50.300">
    <property type="entry name" value="P-loop containing nucleotide triphosphate hydrolases"/>
    <property type="match status" value="2"/>
</dbReference>
<evidence type="ECO:0000256" key="6">
    <source>
        <dbReference type="ARBA" id="ARBA00022840"/>
    </source>
</evidence>
<evidence type="ECO:0000313" key="12">
    <source>
        <dbReference type="Ensembl" id="ENSPCLP00000019761.1"/>
    </source>
</evidence>
<dbReference type="Pfam" id="PF00270">
    <property type="entry name" value="DEAD"/>
    <property type="match status" value="1"/>
</dbReference>
<dbReference type="GO" id="GO:0070478">
    <property type="term" value="P:nuclear-transcribed mRNA catabolic process, 3'-5' exonucleolytic nonsense-mediated decay"/>
    <property type="evidence" value="ECO:0007669"/>
    <property type="project" value="TreeGrafter"/>
</dbReference>
<reference evidence="12" key="1">
    <citation type="submission" date="2025-08" db="UniProtKB">
        <authorList>
            <consortium name="Ensembl"/>
        </authorList>
    </citation>
    <scope>IDENTIFICATION</scope>
</reference>
<dbReference type="InterPro" id="IPR001650">
    <property type="entry name" value="Helicase_C-like"/>
</dbReference>
<accession>A0A669QZ97</accession>
<dbReference type="Ensembl" id="ENSPCLT00000026499.1">
    <property type="protein sequence ID" value="ENSPCLP00000019761.1"/>
    <property type="gene ID" value="ENSPCLG00000016681.1"/>
</dbReference>
<dbReference type="OrthoDB" id="9116384at2759"/>
<dbReference type="Pfam" id="PF08148">
    <property type="entry name" value="DSHCT"/>
    <property type="match status" value="1"/>
</dbReference>
<dbReference type="GO" id="GO:0005524">
    <property type="term" value="F:ATP binding"/>
    <property type="evidence" value="ECO:0007669"/>
    <property type="project" value="UniProtKB-KW"/>
</dbReference>
<protein>
    <submittedName>
        <fullName evidence="12">Ski2 like RNA helicase</fullName>
    </submittedName>
</protein>
<dbReference type="FunFam" id="3.40.50.300:FF:000354">
    <property type="entry name" value="ATP-dependent RNA helicase SKI2"/>
    <property type="match status" value="1"/>
</dbReference>
<dbReference type="Pfam" id="PF17911">
    <property type="entry name" value="Ski2_N"/>
    <property type="match status" value="1"/>
</dbReference>
<keyword evidence="13" id="KW-1185">Reference proteome</keyword>
<evidence type="ECO:0000256" key="5">
    <source>
        <dbReference type="ARBA" id="ARBA00022806"/>
    </source>
</evidence>
<feature type="domain" description="Helicase ATP-binding" evidence="10">
    <location>
        <begin position="310"/>
        <end position="466"/>
    </location>
</feature>
<dbReference type="InterPro" id="IPR014001">
    <property type="entry name" value="Helicase_ATP-bd"/>
</dbReference>
<sequence>MELERIVLPPPGPLHLPLALLELGCAGRCELLPGPAPPRSTLPQGLPPFTPPLTAELEQRFLGTPSWLPPHHHERAQRRWTRVPTPRALFVLEPTPVHSSVRALRDPGTGALQGFVEELHEDSGLTSSPDTSNVPQWEGGLEEPPLELLHTQGPNEEDLDLENDLLTIPPGLKRGVEFQARAPGARGGAPSLCSVLGALDSMELGGAEEEEKKEGEGAGGGAPSQQPADKGGVPSPTPPLRRADSLEELVMGEVLVTPTTATPPVPPQSEEEEWAVEEDCSVPVEDFEEKIPDPAFKWPFRPDAFQQRAALCLERGQSLLVAAHTSAGKTAVAEYAIALARRHMTRAIYTSPIKALSNQKFRDFRATFGDVGLLTGDVQLRPDASCLIMTTEILRSMLYNGSEVLRELEWVIFDEVHYINDAERGVVWEETLILLPEHVGLVLLSATIPNALEFAQWVGRTKRRRLRVLSTRQRPVPLEHFLYTGGGGPPSPRDLFLLLDARGGFSTQGYYAAVEAQKQRASKHAQSFGAKQPHGGGSGPGQDRAMWHSLVALLQAQGQLPAVAFTFSRGRCDAHAAALGRTDLSSAAEKGRVRGFVRRCLARLRGGDRRLPQVLQMSELLERGIGVHHSGVLPLLKEVVEMLFSQGLVKLLFATETFAMGVNMPARTVIFDSIRKHDGNNFRDLLPGEYVQMSGRAGRRGLDRTGTVIILCRGTVPEMADLHRVMLGRPSGLQSQFRLTYGTILSLQRAAALSVEGLMRNSFGEFPLRRRAAAQQRRVAELQQELAALGEPPQEGTLDDLPQYHEAVQGLLEARAELQRRVAQSVAGLKALAPGRVVVVCTPRHHNALGLILQVTAESGGGRTITTMVLSEKPPEEGGPPPSPPPDAPYPEDVLLSRLFLPEGPPGAALEQLHPEDLGGIVGRTLRANPPRLLEELRRRQTARGRKDPPSPELLSALQELLRMAGGAPGGLPLLDPVGALQLRDPPAVEAAARARSLGAALGGFRCVHGPRFPQLYSQFAARRRLEAQVEQLQYQLSDRSLLLLPEYRQRLGVLQALGYVAEGGAVQLPGRVAALLSCHELLLTELLLGNVLSPLRPEEVAALLSCTVHPGRGEPPPKLPPNLQRGMEQIRAVAERVGRLQEEWGLPQSAEDYVGQFGFGLAEVVYEWARGMPFAALAALAPLQEGAVVRCIQRLEELCRELRRAARMLGDPGLAATMEAASGCIKRDIVFAASLYIQ</sequence>
<evidence type="ECO:0000256" key="4">
    <source>
        <dbReference type="ARBA" id="ARBA00022801"/>
    </source>
</evidence>
<dbReference type="PROSITE" id="PS51194">
    <property type="entry name" value="HELICASE_CTER"/>
    <property type="match status" value="1"/>
</dbReference>
<keyword evidence="6" id="KW-0067">ATP-binding</keyword>
<evidence type="ECO:0000256" key="2">
    <source>
        <dbReference type="ARBA" id="ARBA00022490"/>
    </source>
</evidence>
<dbReference type="GO" id="GO:0003723">
    <property type="term" value="F:RNA binding"/>
    <property type="evidence" value="ECO:0007669"/>
    <property type="project" value="UniProtKB-KW"/>
</dbReference>
<feature type="domain" description="Helicase C-terminal" evidence="11">
    <location>
        <begin position="580"/>
        <end position="748"/>
    </location>
</feature>
<dbReference type="GO" id="GO:0055087">
    <property type="term" value="C:Ski complex"/>
    <property type="evidence" value="ECO:0007669"/>
    <property type="project" value="TreeGrafter"/>
</dbReference>
<keyword evidence="5" id="KW-0347">Helicase</keyword>
<evidence type="ECO:0000256" key="1">
    <source>
        <dbReference type="ARBA" id="ARBA00004496"/>
    </source>
</evidence>
<proteinExistence type="predicted"/>
<dbReference type="OMA" id="DHVNIIM"/>
<dbReference type="GO" id="GO:0016787">
    <property type="term" value="F:hydrolase activity"/>
    <property type="evidence" value="ECO:0007669"/>
    <property type="project" value="UniProtKB-KW"/>
</dbReference>
<comment type="catalytic activity">
    <reaction evidence="8">
        <text>ATP + H2O = ADP + phosphate + H(+)</text>
        <dbReference type="Rhea" id="RHEA:13065"/>
        <dbReference type="ChEBI" id="CHEBI:15377"/>
        <dbReference type="ChEBI" id="CHEBI:15378"/>
        <dbReference type="ChEBI" id="CHEBI:30616"/>
        <dbReference type="ChEBI" id="CHEBI:43474"/>
        <dbReference type="ChEBI" id="CHEBI:456216"/>
        <dbReference type="EC" id="3.6.4.13"/>
    </reaction>
</comment>
<reference evidence="12" key="2">
    <citation type="submission" date="2025-09" db="UniProtKB">
        <authorList>
            <consortium name="Ensembl"/>
        </authorList>
    </citation>
    <scope>IDENTIFICATION</scope>
</reference>
<dbReference type="SMART" id="SM00490">
    <property type="entry name" value="HELICc"/>
    <property type="match status" value="1"/>
</dbReference>
<dbReference type="AlphaFoldDB" id="A0A669QZ97"/>
<dbReference type="InterPro" id="IPR050699">
    <property type="entry name" value="RNA-DNA_Helicase"/>
</dbReference>
<dbReference type="FunFam" id="3.40.50.300:FF:000447">
    <property type="entry name" value="helicase SKI2W isoform X2"/>
    <property type="match status" value="1"/>
</dbReference>
<evidence type="ECO:0000259" key="11">
    <source>
        <dbReference type="PROSITE" id="PS51194"/>
    </source>
</evidence>
<comment type="subcellular location">
    <subcellularLocation>
        <location evidence="1">Cytoplasm</location>
    </subcellularLocation>
</comment>
<dbReference type="PIRSF" id="PIRSF005198">
    <property type="entry name" value="Antiviral_helicase_SKI2"/>
    <property type="match status" value="1"/>
</dbReference>
<dbReference type="Pfam" id="PF00271">
    <property type="entry name" value="Helicase_C"/>
    <property type="match status" value="1"/>
</dbReference>
<feature type="region of interest" description="Disordered" evidence="9">
    <location>
        <begin position="120"/>
        <end position="141"/>
    </location>
</feature>
<keyword evidence="2" id="KW-0963">Cytoplasm</keyword>
<feature type="compositionally biased region" description="Polar residues" evidence="9">
    <location>
        <begin position="124"/>
        <end position="135"/>
    </location>
</feature>
<evidence type="ECO:0000256" key="8">
    <source>
        <dbReference type="ARBA" id="ARBA00047984"/>
    </source>
</evidence>
<dbReference type="Pfam" id="PF13234">
    <property type="entry name" value="MTR4_beta-barrel"/>
    <property type="match status" value="1"/>
</dbReference>
<dbReference type="FunFam" id="1.10.3380.30:FF:000001">
    <property type="entry name" value="Ski2 ATP-dependent RNA helicase"/>
    <property type="match status" value="1"/>
</dbReference>
<dbReference type="SMART" id="SM01142">
    <property type="entry name" value="DSHCT"/>
    <property type="match status" value="1"/>
</dbReference>
<dbReference type="InterPro" id="IPR016438">
    <property type="entry name" value="SKI2-like"/>
</dbReference>
<feature type="region of interest" description="Disordered" evidence="9">
    <location>
        <begin position="205"/>
        <end position="241"/>
    </location>
</feature>
<dbReference type="InterPro" id="IPR012961">
    <property type="entry name" value="Ski2/MTR4_C"/>
</dbReference>
<name>A0A669QZ97_PHACC</name>
<gene>
    <name evidence="12" type="primary">SKIC2</name>
</gene>
<dbReference type="InterPro" id="IPR025696">
    <property type="entry name" value="Beta-barrel_MTR4"/>
</dbReference>
<evidence type="ECO:0000256" key="3">
    <source>
        <dbReference type="ARBA" id="ARBA00022741"/>
    </source>
</evidence>
<evidence type="ECO:0000313" key="13">
    <source>
        <dbReference type="Proteomes" id="UP000472261"/>
    </source>
</evidence>
<dbReference type="Proteomes" id="UP000472261">
    <property type="component" value="Unplaced"/>
</dbReference>
<dbReference type="CDD" id="cd18795">
    <property type="entry name" value="SF2_C_Ski2"/>
    <property type="match status" value="1"/>
</dbReference>
<dbReference type="Gene3D" id="1.10.3380.30">
    <property type="match status" value="1"/>
</dbReference>
<evidence type="ECO:0000256" key="9">
    <source>
        <dbReference type="SAM" id="MobiDB-lite"/>
    </source>
</evidence>
<feature type="region of interest" description="Disordered" evidence="9">
    <location>
        <begin position="522"/>
        <end position="542"/>
    </location>
</feature>
<dbReference type="PANTHER" id="PTHR12131">
    <property type="entry name" value="ATP-DEPENDENT RNA AND DNA HELICASE"/>
    <property type="match status" value="1"/>
</dbReference>
<keyword evidence="7" id="KW-0694">RNA-binding</keyword>
<keyword evidence="3" id="KW-0547">Nucleotide-binding</keyword>
<feature type="compositionally biased region" description="Pro residues" evidence="9">
    <location>
        <begin position="877"/>
        <end position="889"/>
    </location>
</feature>
<dbReference type="InterPro" id="IPR040801">
    <property type="entry name" value="Ski2_N"/>
</dbReference>
<dbReference type="InterPro" id="IPR011545">
    <property type="entry name" value="DEAD/DEAH_box_helicase_dom"/>
</dbReference>
<dbReference type="PROSITE" id="PS51192">
    <property type="entry name" value="HELICASE_ATP_BIND_1"/>
    <property type="match status" value="1"/>
</dbReference>
<dbReference type="InterPro" id="IPR027417">
    <property type="entry name" value="P-loop_NTPase"/>
</dbReference>
<dbReference type="GO" id="GO:0003724">
    <property type="term" value="F:RNA helicase activity"/>
    <property type="evidence" value="ECO:0007669"/>
    <property type="project" value="UniProtKB-EC"/>
</dbReference>
<evidence type="ECO:0000259" key="10">
    <source>
        <dbReference type="PROSITE" id="PS51192"/>
    </source>
</evidence>
<organism evidence="12 13">
    <name type="scientific">Phasianus colchicus</name>
    <name type="common">Common pheasant</name>
    <dbReference type="NCBI Taxonomy" id="9054"/>
    <lineage>
        <taxon>Eukaryota</taxon>
        <taxon>Metazoa</taxon>
        <taxon>Chordata</taxon>
        <taxon>Craniata</taxon>
        <taxon>Vertebrata</taxon>
        <taxon>Euteleostomi</taxon>
        <taxon>Archelosauria</taxon>
        <taxon>Archosauria</taxon>
        <taxon>Dinosauria</taxon>
        <taxon>Saurischia</taxon>
        <taxon>Theropoda</taxon>
        <taxon>Coelurosauria</taxon>
        <taxon>Aves</taxon>
        <taxon>Neognathae</taxon>
        <taxon>Galloanserae</taxon>
        <taxon>Galliformes</taxon>
        <taxon>Phasianidae</taxon>
        <taxon>Phasianinae</taxon>
        <taxon>Phasianus</taxon>
    </lineage>
</organism>